<evidence type="ECO:0008006" key="4">
    <source>
        <dbReference type="Google" id="ProtNLM"/>
    </source>
</evidence>
<keyword evidence="3" id="KW-1185">Reference proteome</keyword>
<dbReference type="RefSeq" id="WP_188625264.1">
    <property type="nucleotide sequence ID" value="NZ_BMIL01000002.1"/>
</dbReference>
<evidence type="ECO:0000313" key="3">
    <source>
        <dbReference type="Proteomes" id="UP000651668"/>
    </source>
</evidence>
<name>A0A916U0Q6_9SPHI</name>
<reference evidence="2" key="1">
    <citation type="journal article" date="2014" name="Int. J. Syst. Evol. Microbiol.">
        <title>Complete genome sequence of Corynebacterium casei LMG S-19264T (=DSM 44701T), isolated from a smear-ripened cheese.</title>
        <authorList>
            <consortium name="US DOE Joint Genome Institute (JGI-PGF)"/>
            <person name="Walter F."/>
            <person name="Albersmeier A."/>
            <person name="Kalinowski J."/>
            <person name="Ruckert C."/>
        </authorList>
    </citation>
    <scope>NUCLEOTIDE SEQUENCE</scope>
    <source>
        <strain evidence="2">CGMCC 1.15343</strain>
    </source>
</reference>
<keyword evidence="1" id="KW-0812">Transmembrane</keyword>
<accession>A0A916U0Q6</accession>
<keyword evidence="1" id="KW-1133">Transmembrane helix</keyword>
<evidence type="ECO:0000313" key="2">
    <source>
        <dbReference type="EMBL" id="GGC54470.1"/>
    </source>
</evidence>
<dbReference type="EMBL" id="BMIL01000002">
    <property type="protein sequence ID" value="GGC54470.1"/>
    <property type="molecule type" value="Genomic_DNA"/>
</dbReference>
<feature type="transmembrane region" description="Helical" evidence="1">
    <location>
        <begin position="6"/>
        <end position="29"/>
    </location>
</feature>
<sequence length="71" mass="8069">MLLTFINLTGTEVGIVFFLIFSTVVFAGYKALKAEQGFTQILWIATIFMFPPVVAILYLVKTYVFDQRKLA</sequence>
<proteinExistence type="predicted"/>
<protein>
    <recommendedName>
        <fullName evidence="4">Phospholipase_D-nuclease N-terminal</fullName>
    </recommendedName>
</protein>
<dbReference type="Proteomes" id="UP000651668">
    <property type="component" value="Unassembled WGS sequence"/>
</dbReference>
<gene>
    <name evidence="2" type="ORF">GCM10011387_04990</name>
</gene>
<feature type="transmembrane region" description="Helical" evidence="1">
    <location>
        <begin position="41"/>
        <end position="60"/>
    </location>
</feature>
<dbReference type="AlphaFoldDB" id="A0A916U0Q6"/>
<organism evidence="2 3">
    <name type="scientific">Pedobacter quisquiliarum</name>
    <dbReference type="NCBI Taxonomy" id="1834438"/>
    <lineage>
        <taxon>Bacteria</taxon>
        <taxon>Pseudomonadati</taxon>
        <taxon>Bacteroidota</taxon>
        <taxon>Sphingobacteriia</taxon>
        <taxon>Sphingobacteriales</taxon>
        <taxon>Sphingobacteriaceae</taxon>
        <taxon>Pedobacter</taxon>
    </lineage>
</organism>
<evidence type="ECO:0000256" key="1">
    <source>
        <dbReference type="SAM" id="Phobius"/>
    </source>
</evidence>
<keyword evidence="1" id="KW-0472">Membrane</keyword>
<reference evidence="2" key="2">
    <citation type="submission" date="2020-09" db="EMBL/GenBank/DDBJ databases">
        <authorList>
            <person name="Sun Q."/>
            <person name="Zhou Y."/>
        </authorList>
    </citation>
    <scope>NUCLEOTIDE SEQUENCE</scope>
    <source>
        <strain evidence="2">CGMCC 1.15343</strain>
    </source>
</reference>
<comment type="caution">
    <text evidence="2">The sequence shown here is derived from an EMBL/GenBank/DDBJ whole genome shotgun (WGS) entry which is preliminary data.</text>
</comment>